<proteinExistence type="predicted"/>
<dbReference type="Proteomes" id="UP000050973">
    <property type="component" value="Unassembled WGS sequence"/>
</dbReference>
<dbReference type="AlphaFoldDB" id="A0A0R1WM49"/>
<accession>A0A0R1WM49</accession>
<evidence type="ECO:0000313" key="1">
    <source>
        <dbReference type="EMBL" id="KRM16115.1"/>
    </source>
</evidence>
<dbReference type="RefSeq" id="WP_056984207.1">
    <property type="nucleotide sequence ID" value="NZ_AZGE01000005.1"/>
</dbReference>
<organism evidence="1 2">
    <name type="scientific">Limosilactobacillus oris DSM 4864</name>
    <dbReference type="NCBI Taxonomy" id="1423779"/>
    <lineage>
        <taxon>Bacteria</taxon>
        <taxon>Bacillati</taxon>
        <taxon>Bacillota</taxon>
        <taxon>Bacilli</taxon>
        <taxon>Lactobacillales</taxon>
        <taxon>Lactobacillaceae</taxon>
        <taxon>Limosilactobacillus</taxon>
    </lineage>
</organism>
<reference evidence="1 2" key="1">
    <citation type="journal article" date="2015" name="Genome Announc.">
        <title>Expanding the biotechnology potential of lactobacilli through comparative genomics of 213 strains and associated genera.</title>
        <authorList>
            <person name="Sun Z."/>
            <person name="Harris H.M."/>
            <person name="McCann A."/>
            <person name="Guo C."/>
            <person name="Argimon S."/>
            <person name="Zhang W."/>
            <person name="Yang X."/>
            <person name="Jeffery I.B."/>
            <person name="Cooney J.C."/>
            <person name="Kagawa T.F."/>
            <person name="Liu W."/>
            <person name="Song Y."/>
            <person name="Salvetti E."/>
            <person name="Wrobel A."/>
            <person name="Rasinkangas P."/>
            <person name="Parkhill J."/>
            <person name="Rea M.C."/>
            <person name="O'Sullivan O."/>
            <person name="Ritari J."/>
            <person name="Douillard F.P."/>
            <person name="Paul Ross R."/>
            <person name="Yang R."/>
            <person name="Briner A.E."/>
            <person name="Felis G.E."/>
            <person name="de Vos W.M."/>
            <person name="Barrangou R."/>
            <person name="Klaenhammer T.R."/>
            <person name="Caufield P.W."/>
            <person name="Cui Y."/>
            <person name="Zhang H."/>
            <person name="O'Toole P.W."/>
        </authorList>
    </citation>
    <scope>NUCLEOTIDE SEQUENCE [LARGE SCALE GENOMIC DNA]</scope>
    <source>
        <strain evidence="1 2">DSM 4864</strain>
    </source>
</reference>
<protein>
    <recommendedName>
        <fullName evidence="3">DUF1737 domain-containing protein</fullName>
    </recommendedName>
</protein>
<dbReference type="PATRIC" id="fig|1423779.3.peg.1575"/>
<evidence type="ECO:0000313" key="2">
    <source>
        <dbReference type="Proteomes" id="UP000050973"/>
    </source>
</evidence>
<gene>
    <name evidence="1" type="ORF">FC49_GL001524</name>
</gene>
<sequence length="77" mass="8653">MKDVVFVKQLEGATAEKNANQYLKDGWQLLHVGTNLAGILENGQAEYETIYVVGADQAHYDKYQSDLKDASKVEDEF</sequence>
<dbReference type="EMBL" id="AZGE01000005">
    <property type="protein sequence ID" value="KRM16115.1"/>
    <property type="molecule type" value="Genomic_DNA"/>
</dbReference>
<evidence type="ECO:0008006" key="3">
    <source>
        <dbReference type="Google" id="ProtNLM"/>
    </source>
</evidence>
<comment type="caution">
    <text evidence="1">The sequence shown here is derived from an EMBL/GenBank/DDBJ whole genome shotgun (WGS) entry which is preliminary data.</text>
</comment>
<name>A0A0R1WM49_9LACO</name>